<evidence type="ECO:0000256" key="2">
    <source>
        <dbReference type="ARBA" id="ARBA00023125"/>
    </source>
</evidence>
<evidence type="ECO:0000256" key="3">
    <source>
        <dbReference type="ARBA" id="ARBA00023163"/>
    </source>
</evidence>
<sequence>MTSMGRPREFEIDDAIEKAAGLFWRNGYEGTSISDLTKAIGITPPSFYFAFGSKEGLFKKIIERYFAEQSKIVEAAFREPTPRAVATHFLHAYADVLTDPLHAPGCLAMNSSLPSAAGDPLRKWLAELREQIRKRFRDRFAEAHGSEDLPAGMDSDALARLVLVIAWGMAVEAQSGATREDLRRTIDLALPAWPTAERLNG</sequence>
<dbReference type="InterPro" id="IPR009057">
    <property type="entry name" value="Homeodomain-like_sf"/>
</dbReference>
<keyword evidence="1" id="KW-0805">Transcription regulation</keyword>
<dbReference type="GO" id="GO:0003677">
    <property type="term" value="F:DNA binding"/>
    <property type="evidence" value="ECO:0007669"/>
    <property type="project" value="UniProtKB-UniRule"/>
</dbReference>
<evidence type="ECO:0000313" key="7">
    <source>
        <dbReference type="Proteomes" id="UP000646365"/>
    </source>
</evidence>
<dbReference type="SUPFAM" id="SSF48498">
    <property type="entry name" value="Tetracyclin repressor-like, C-terminal domain"/>
    <property type="match status" value="1"/>
</dbReference>
<gene>
    <name evidence="6" type="ORF">GCM10011611_47790</name>
</gene>
<dbReference type="PANTHER" id="PTHR47506">
    <property type="entry name" value="TRANSCRIPTIONAL REGULATORY PROTEIN"/>
    <property type="match status" value="1"/>
</dbReference>
<evidence type="ECO:0000313" key="6">
    <source>
        <dbReference type="EMBL" id="GGF35887.1"/>
    </source>
</evidence>
<comment type="caution">
    <text evidence="6">The sequence shown here is derived from an EMBL/GenBank/DDBJ whole genome shotgun (WGS) entry which is preliminary data.</text>
</comment>
<dbReference type="EMBL" id="BMJQ01000014">
    <property type="protein sequence ID" value="GGF35887.1"/>
    <property type="molecule type" value="Genomic_DNA"/>
</dbReference>
<dbReference type="InterPro" id="IPR001647">
    <property type="entry name" value="HTH_TetR"/>
</dbReference>
<dbReference type="InterPro" id="IPR023772">
    <property type="entry name" value="DNA-bd_HTH_TetR-type_CS"/>
</dbReference>
<dbReference type="Proteomes" id="UP000646365">
    <property type="component" value="Unassembled WGS sequence"/>
</dbReference>
<dbReference type="Gene3D" id="1.10.357.10">
    <property type="entry name" value="Tetracycline Repressor, domain 2"/>
    <property type="match status" value="1"/>
</dbReference>
<evidence type="ECO:0000256" key="4">
    <source>
        <dbReference type="PROSITE-ProRule" id="PRU00335"/>
    </source>
</evidence>
<dbReference type="InterPro" id="IPR036271">
    <property type="entry name" value="Tet_transcr_reg_TetR-rel_C_sf"/>
</dbReference>
<reference evidence="6" key="1">
    <citation type="journal article" date="2014" name="Int. J. Syst. Evol. Microbiol.">
        <title>Complete genome sequence of Corynebacterium casei LMG S-19264T (=DSM 44701T), isolated from a smear-ripened cheese.</title>
        <authorList>
            <consortium name="US DOE Joint Genome Institute (JGI-PGF)"/>
            <person name="Walter F."/>
            <person name="Albersmeier A."/>
            <person name="Kalinowski J."/>
            <person name="Ruckert C."/>
        </authorList>
    </citation>
    <scope>NUCLEOTIDE SEQUENCE</scope>
    <source>
        <strain evidence="6">CGMCC 1.15725</strain>
    </source>
</reference>
<dbReference type="PROSITE" id="PS01081">
    <property type="entry name" value="HTH_TETR_1"/>
    <property type="match status" value="1"/>
</dbReference>
<dbReference type="PANTHER" id="PTHR47506:SF1">
    <property type="entry name" value="HTH-TYPE TRANSCRIPTIONAL REGULATOR YJDC"/>
    <property type="match status" value="1"/>
</dbReference>
<protein>
    <submittedName>
        <fullName evidence="6">TetR family transcriptional regulator</fullName>
    </submittedName>
</protein>
<dbReference type="SUPFAM" id="SSF46689">
    <property type="entry name" value="Homeodomain-like"/>
    <property type="match status" value="1"/>
</dbReference>
<evidence type="ECO:0000259" key="5">
    <source>
        <dbReference type="PROSITE" id="PS50977"/>
    </source>
</evidence>
<keyword evidence="7" id="KW-1185">Reference proteome</keyword>
<name>A0A8J2YXE3_9PROT</name>
<keyword evidence="3" id="KW-0804">Transcription</keyword>
<reference evidence="6" key="2">
    <citation type="submission" date="2020-09" db="EMBL/GenBank/DDBJ databases">
        <authorList>
            <person name="Sun Q."/>
            <person name="Zhou Y."/>
        </authorList>
    </citation>
    <scope>NUCLEOTIDE SEQUENCE</scope>
    <source>
        <strain evidence="6">CGMCC 1.15725</strain>
    </source>
</reference>
<feature type="DNA-binding region" description="H-T-H motif" evidence="4">
    <location>
        <begin position="32"/>
        <end position="51"/>
    </location>
</feature>
<dbReference type="Pfam" id="PF00440">
    <property type="entry name" value="TetR_N"/>
    <property type="match status" value="1"/>
</dbReference>
<organism evidence="6 7">
    <name type="scientific">Aliidongia dinghuensis</name>
    <dbReference type="NCBI Taxonomy" id="1867774"/>
    <lineage>
        <taxon>Bacteria</taxon>
        <taxon>Pseudomonadati</taxon>
        <taxon>Pseudomonadota</taxon>
        <taxon>Alphaproteobacteria</taxon>
        <taxon>Rhodospirillales</taxon>
        <taxon>Dongiaceae</taxon>
        <taxon>Aliidongia</taxon>
    </lineage>
</organism>
<evidence type="ECO:0000256" key="1">
    <source>
        <dbReference type="ARBA" id="ARBA00023015"/>
    </source>
</evidence>
<keyword evidence="2 4" id="KW-0238">DNA-binding</keyword>
<dbReference type="PROSITE" id="PS50977">
    <property type="entry name" value="HTH_TETR_2"/>
    <property type="match status" value="1"/>
</dbReference>
<proteinExistence type="predicted"/>
<dbReference type="AlphaFoldDB" id="A0A8J2YXE3"/>
<dbReference type="Gene3D" id="1.10.10.60">
    <property type="entry name" value="Homeodomain-like"/>
    <property type="match status" value="1"/>
</dbReference>
<accession>A0A8J2YXE3</accession>
<feature type="domain" description="HTH tetR-type" evidence="5">
    <location>
        <begin position="9"/>
        <end position="69"/>
    </location>
</feature>